<evidence type="ECO:0000256" key="4">
    <source>
        <dbReference type="ARBA" id="ARBA00022695"/>
    </source>
</evidence>
<dbReference type="Pfam" id="PF17919">
    <property type="entry name" value="RT_RNaseH_2"/>
    <property type="match status" value="1"/>
</dbReference>
<dbReference type="SUPFAM" id="SSF50630">
    <property type="entry name" value="Acid proteases"/>
    <property type="match status" value="1"/>
</dbReference>
<dbReference type="InterPro" id="IPR012337">
    <property type="entry name" value="RNaseH-like_sf"/>
</dbReference>
<feature type="domain" description="Integrase catalytic" evidence="17">
    <location>
        <begin position="1007"/>
        <end position="1163"/>
    </location>
</feature>
<accession>A0A8R1IK69</accession>
<dbReference type="GO" id="GO:0042575">
    <property type="term" value="C:DNA polymerase complex"/>
    <property type="evidence" value="ECO:0007669"/>
    <property type="project" value="UniProtKB-ARBA"/>
</dbReference>
<dbReference type="InterPro" id="IPR000477">
    <property type="entry name" value="RT_dom"/>
</dbReference>
<evidence type="ECO:0000256" key="9">
    <source>
        <dbReference type="ARBA" id="ARBA00022918"/>
    </source>
</evidence>
<evidence type="ECO:0000256" key="10">
    <source>
        <dbReference type="ARBA" id="ARBA00023125"/>
    </source>
</evidence>
<dbReference type="Gene3D" id="3.30.70.270">
    <property type="match status" value="2"/>
</dbReference>
<dbReference type="Pfam" id="PF23309">
    <property type="entry name" value="DUF7083"/>
    <property type="match status" value="1"/>
</dbReference>
<feature type="region of interest" description="Disordered" evidence="13">
    <location>
        <begin position="1281"/>
        <end position="1357"/>
    </location>
</feature>
<dbReference type="CDD" id="cd01647">
    <property type="entry name" value="RT_LTR"/>
    <property type="match status" value="1"/>
</dbReference>
<dbReference type="Gene3D" id="3.10.10.10">
    <property type="entry name" value="HIV Type 1 Reverse Transcriptase, subunit A, domain 1"/>
    <property type="match status" value="1"/>
</dbReference>
<evidence type="ECO:0000256" key="1">
    <source>
        <dbReference type="ARBA" id="ARBA00012493"/>
    </source>
</evidence>
<keyword evidence="2" id="KW-0645">Protease</keyword>
<dbReference type="FunFam" id="3.30.70.270:FF:000020">
    <property type="entry name" value="Transposon Tf2-6 polyprotein-like Protein"/>
    <property type="match status" value="1"/>
</dbReference>
<dbReference type="FunFam" id="3.30.420.10:FF:000131">
    <property type="entry name" value="Protein CBG26278"/>
    <property type="match status" value="1"/>
</dbReference>
<dbReference type="GO" id="GO:0015074">
    <property type="term" value="P:DNA integration"/>
    <property type="evidence" value="ECO:0007669"/>
    <property type="project" value="InterPro"/>
</dbReference>
<dbReference type="SUPFAM" id="SSF56672">
    <property type="entry name" value="DNA/RNA polymerases"/>
    <property type="match status" value="1"/>
</dbReference>
<dbReference type="GO" id="GO:0006508">
    <property type="term" value="P:proteolysis"/>
    <property type="evidence" value="ECO:0007669"/>
    <property type="project" value="UniProtKB-KW"/>
</dbReference>
<evidence type="ECO:0000256" key="12">
    <source>
        <dbReference type="PROSITE-ProRule" id="PRU00047"/>
    </source>
</evidence>
<name>A0A8R1IK69_CAEJA</name>
<keyword evidence="4" id="KW-0548">Nucleotidyltransferase</keyword>
<dbReference type="SUPFAM" id="SSF53098">
    <property type="entry name" value="Ribonuclease H-like"/>
    <property type="match status" value="1"/>
</dbReference>
<feature type="domain" description="CCHC-type" evidence="14">
    <location>
        <begin position="267"/>
        <end position="280"/>
    </location>
</feature>
<evidence type="ECO:0000256" key="8">
    <source>
        <dbReference type="ARBA" id="ARBA00022801"/>
    </source>
</evidence>
<dbReference type="CDD" id="cd09274">
    <property type="entry name" value="RNase_HI_RT_Ty3"/>
    <property type="match status" value="1"/>
</dbReference>
<evidence type="ECO:0000256" key="6">
    <source>
        <dbReference type="ARBA" id="ARBA00022750"/>
    </source>
</evidence>
<dbReference type="InterPro" id="IPR041577">
    <property type="entry name" value="RT_RNaseH_2"/>
</dbReference>
<reference evidence="18" key="2">
    <citation type="submission" date="2022-06" db="UniProtKB">
        <authorList>
            <consortium name="EnsemblMetazoa"/>
        </authorList>
    </citation>
    <scope>IDENTIFICATION</scope>
    <source>
        <strain evidence="18">DF5081</strain>
    </source>
</reference>
<keyword evidence="12" id="KW-0479">Metal-binding</keyword>
<dbReference type="Pfam" id="PF00078">
    <property type="entry name" value="RVT_1"/>
    <property type="match status" value="1"/>
</dbReference>
<evidence type="ECO:0000256" key="3">
    <source>
        <dbReference type="ARBA" id="ARBA00022679"/>
    </source>
</evidence>
<dbReference type="PANTHER" id="PTHR37984">
    <property type="entry name" value="PROTEIN CBG26694"/>
    <property type="match status" value="1"/>
</dbReference>
<evidence type="ECO:0000259" key="17">
    <source>
        <dbReference type="PROSITE" id="PS50994"/>
    </source>
</evidence>
<dbReference type="GO" id="GO:0003964">
    <property type="term" value="F:RNA-directed DNA polymerase activity"/>
    <property type="evidence" value="ECO:0007669"/>
    <property type="project" value="UniProtKB-KW"/>
</dbReference>
<organism evidence="18 19">
    <name type="scientific">Caenorhabditis japonica</name>
    <dbReference type="NCBI Taxonomy" id="281687"/>
    <lineage>
        <taxon>Eukaryota</taxon>
        <taxon>Metazoa</taxon>
        <taxon>Ecdysozoa</taxon>
        <taxon>Nematoda</taxon>
        <taxon>Chromadorea</taxon>
        <taxon>Rhabditida</taxon>
        <taxon>Rhabditina</taxon>
        <taxon>Rhabditomorpha</taxon>
        <taxon>Rhabditoidea</taxon>
        <taxon>Rhabditidae</taxon>
        <taxon>Peloderinae</taxon>
        <taxon>Caenorhabditis</taxon>
    </lineage>
</organism>
<evidence type="ECO:0000313" key="19">
    <source>
        <dbReference type="Proteomes" id="UP000005237"/>
    </source>
</evidence>
<evidence type="ECO:0000259" key="16">
    <source>
        <dbReference type="PROSITE" id="PS50878"/>
    </source>
</evidence>
<evidence type="ECO:0000256" key="13">
    <source>
        <dbReference type="SAM" id="MobiDB-lite"/>
    </source>
</evidence>
<dbReference type="InterPro" id="IPR050951">
    <property type="entry name" value="Retrovirus_Pol_polyprotein"/>
</dbReference>
<dbReference type="EnsemblMetazoa" id="CJA34599c.1">
    <property type="protein sequence ID" value="CJA34599c.1"/>
    <property type="gene ID" value="WBGene00210446"/>
</dbReference>
<evidence type="ECO:0000259" key="14">
    <source>
        <dbReference type="PROSITE" id="PS50158"/>
    </source>
</evidence>
<dbReference type="Gene3D" id="3.30.420.10">
    <property type="entry name" value="Ribonuclease H-like superfamily/Ribonuclease H"/>
    <property type="match status" value="1"/>
</dbReference>
<keyword evidence="9" id="KW-0695">RNA-directed DNA polymerase</keyword>
<feature type="domain" description="Peptidase A2" evidence="15">
    <location>
        <begin position="340"/>
        <end position="358"/>
    </location>
</feature>
<feature type="compositionally biased region" description="Low complexity" evidence="13">
    <location>
        <begin position="1300"/>
        <end position="1314"/>
    </location>
</feature>
<keyword evidence="11" id="KW-0511">Multifunctional enzyme</keyword>
<dbReference type="InterPro" id="IPR041588">
    <property type="entry name" value="Integrase_H2C2"/>
</dbReference>
<dbReference type="Pfam" id="PF17921">
    <property type="entry name" value="Integrase_H2C2"/>
    <property type="match status" value="1"/>
</dbReference>
<dbReference type="Proteomes" id="UP000005237">
    <property type="component" value="Unassembled WGS sequence"/>
</dbReference>
<keyword evidence="10" id="KW-0238">DNA-binding</keyword>
<keyword evidence="5" id="KW-0540">Nuclease</keyword>
<dbReference type="PROSITE" id="PS50994">
    <property type="entry name" value="INTEGRASE"/>
    <property type="match status" value="1"/>
</dbReference>
<dbReference type="InterPro" id="IPR036397">
    <property type="entry name" value="RNaseH_sf"/>
</dbReference>
<dbReference type="SUPFAM" id="SSF57756">
    <property type="entry name" value="Retrovirus zinc finger-like domains"/>
    <property type="match status" value="1"/>
</dbReference>
<dbReference type="GO" id="GO:0003677">
    <property type="term" value="F:DNA binding"/>
    <property type="evidence" value="ECO:0007669"/>
    <property type="project" value="UniProtKB-KW"/>
</dbReference>
<keyword evidence="3" id="KW-0808">Transferase</keyword>
<dbReference type="SMART" id="SM00343">
    <property type="entry name" value="ZnF_C2HC"/>
    <property type="match status" value="2"/>
</dbReference>
<dbReference type="FunFam" id="1.10.340.70:FF:000003">
    <property type="entry name" value="Protein CBG25708"/>
    <property type="match status" value="1"/>
</dbReference>
<evidence type="ECO:0000256" key="11">
    <source>
        <dbReference type="ARBA" id="ARBA00023268"/>
    </source>
</evidence>
<dbReference type="InterPro" id="IPR001584">
    <property type="entry name" value="Integrase_cat-core"/>
</dbReference>
<reference evidence="19" key="1">
    <citation type="submission" date="2010-08" db="EMBL/GenBank/DDBJ databases">
        <authorList>
            <consortium name="Caenorhabditis japonica Sequencing Consortium"/>
            <person name="Wilson R.K."/>
        </authorList>
    </citation>
    <scope>NUCLEOTIDE SEQUENCE [LARGE SCALE GENOMIC DNA]</scope>
    <source>
        <strain evidence="19">DF5081</strain>
    </source>
</reference>
<evidence type="ECO:0000256" key="5">
    <source>
        <dbReference type="ARBA" id="ARBA00022722"/>
    </source>
</evidence>
<dbReference type="GO" id="GO:0004190">
    <property type="term" value="F:aspartic-type endopeptidase activity"/>
    <property type="evidence" value="ECO:0007669"/>
    <property type="project" value="UniProtKB-KW"/>
</dbReference>
<dbReference type="PROSITE" id="PS50175">
    <property type="entry name" value="ASP_PROT_RETROV"/>
    <property type="match status" value="1"/>
</dbReference>
<dbReference type="Pfam" id="PF13650">
    <property type="entry name" value="Asp_protease_2"/>
    <property type="match status" value="1"/>
</dbReference>
<feature type="compositionally biased region" description="Polar residues" evidence="13">
    <location>
        <begin position="1281"/>
        <end position="1299"/>
    </location>
</feature>
<dbReference type="InterPro" id="IPR001995">
    <property type="entry name" value="Peptidase_A2_cat"/>
</dbReference>
<evidence type="ECO:0000313" key="18">
    <source>
        <dbReference type="EnsemblMetazoa" id="CJA34599c.1"/>
    </source>
</evidence>
<dbReference type="GO" id="GO:0005737">
    <property type="term" value="C:cytoplasm"/>
    <property type="evidence" value="ECO:0007669"/>
    <property type="project" value="UniProtKB-ARBA"/>
</dbReference>
<dbReference type="Gene3D" id="2.40.70.10">
    <property type="entry name" value="Acid Proteases"/>
    <property type="match status" value="1"/>
</dbReference>
<keyword evidence="12" id="KW-0862">Zinc</keyword>
<keyword evidence="6" id="KW-0064">Aspartyl protease</keyword>
<dbReference type="Gene3D" id="1.10.340.70">
    <property type="match status" value="1"/>
</dbReference>
<dbReference type="PROSITE" id="PS50158">
    <property type="entry name" value="ZF_CCHC"/>
    <property type="match status" value="2"/>
</dbReference>
<dbReference type="GO" id="GO:0004519">
    <property type="term" value="F:endonuclease activity"/>
    <property type="evidence" value="ECO:0007669"/>
    <property type="project" value="UniProtKB-KW"/>
</dbReference>
<dbReference type="GO" id="GO:0019899">
    <property type="term" value="F:enzyme binding"/>
    <property type="evidence" value="ECO:0007669"/>
    <property type="project" value="UniProtKB-ARBA"/>
</dbReference>
<keyword evidence="12" id="KW-0863">Zinc-finger</keyword>
<evidence type="ECO:0000259" key="15">
    <source>
        <dbReference type="PROSITE" id="PS50175"/>
    </source>
</evidence>
<dbReference type="InterPro" id="IPR036875">
    <property type="entry name" value="Znf_CCHC_sf"/>
</dbReference>
<dbReference type="EC" id="2.7.7.49" evidence="1"/>
<feature type="domain" description="CCHC-type" evidence="14">
    <location>
        <begin position="286"/>
        <end position="302"/>
    </location>
</feature>
<dbReference type="GO" id="GO:0008270">
    <property type="term" value="F:zinc ion binding"/>
    <property type="evidence" value="ECO:0007669"/>
    <property type="project" value="UniProtKB-KW"/>
</dbReference>
<dbReference type="InterPro" id="IPR021109">
    <property type="entry name" value="Peptidase_aspartic_dom_sf"/>
</dbReference>
<feature type="compositionally biased region" description="Polar residues" evidence="13">
    <location>
        <begin position="1319"/>
        <end position="1334"/>
    </location>
</feature>
<dbReference type="InterPro" id="IPR055510">
    <property type="entry name" value="DUF7083"/>
</dbReference>
<protein>
    <recommendedName>
        <fullName evidence="1">RNA-directed DNA polymerase</fullName>
        <ecNumber evidence="1">2.7.7.49</ecNumber>
    </recommendedName>
</protein>
<dbReference type="Pfam" id="PF00098">
    <property type="entry name" value="zf-CCHC"/>
    <property type="match status" value="1"/>
</dbReference>
<evidence type="ECO:0000256" key="2">
    <source>
        <dbReference type="ARBA" id="ARBA00022670"/>
    </source>
</evidence>
<dbReference type="FunFam" id="3.10.20.370:FF:000001">
    <property type="entry name" value="Retrovirus-related Pol polyprotein from transposon 17.6-like protein"/>
    <property type="match status" value="1"/>
</dbReference>
<dbReference type="Gene3D" id="4.10.60.10">
    <property type="entry name" value="Zinc finger, CCHC-type"/>
    <property type="match status" value="1"/>
</dbReference>
<keyword evidence="7" id="KW-0255">Endonuclease</keyword>
<dbReference type="InterPro" id="IPR043128">
    <property type="entry name" value="Rev_trsase/Diguanyl_cyclase"/>
</dbReference>
<sequence>MVPAPSPYRHHSRITAYWATIQTLLIHAGLPVTHPSLLADSTSSWQLGGISADNHYDIRVQDVRKYYESPNARCSVEGKDLEDKSKVSLLMSKMSDEVYEQYSKRICPRKHTEVEFDETVKTLEQMFDIKKSLFSHRFACINIARDDETPVEYTTKVNSMCESAMLQDIDAEGWKVFFWLKGLDALRDKSARTYFIRYVEQKWEKKESVNVNDLCEEWKKLLRQNSVVQEMEQVDKAVRAVHTRKDFNRNHKKLWNREQSSGKVDECWNCGKVGHRKPDCVQRLTKCFKCQKTGHLSKYCKSKGSKKAQSMVVIESAAAEDVEVNALRQYVMVEVNDQLIEFQLDTGSDITLISRKDWMKVGEPELEKCPMKVKSASGNEVKLLGRAKVDFMLKGSAASAFVHVREHGNLLGLDWISKSSEMTYHMNMMVNELESSDTESIGKELKEKFPEVFLEGLGTCTKEKAVLTVKDKSSPAFIGKRPVPYGALETVEQELDRLESLGVLKKVNHSLWAAPLVCVKKKDTGALRICADFKTGLNAALEDEDHPIPTPEDVFATLNGGTVFSTVDLKDAYFQIELAEESKPLLTVNTHRGLYQYQRLPFGAKTAPMVFQRIMDKMITGLSGVTAYLDDVIIVGRDEKEHNENLFELFQRIAEYGFRVKLEKCRFLERRIKFLGFIIDRSGCRPDEEKVQVIKNMCEPKDQKTLRSFMGMVTYYSAFIPKMKTLRGPLDKLLMKDAEWRWTKVEAESFQKLKDVLSSDLNLTHCMPKIPIVVAADACDYGIGAVISHRFADGTEKPIAHAARSLNSAEKNYSQIEKEGLGLIFAVKRFHKYLFGRKFLLRTDHKPLLSNFGSKKGIPVHSQNRLVEEDVEEVLYAAVRKLPIRVKDIQEETWKSNTLKEVINCVSRNSWPKKPEGKLKQFFDIRSVLSVVQNCLMFKERVVIPEALQKATLRQLHEGHPGIVRMKQLARSFVYWPRMDSDIEKLVAACTTCQIHGKTTRKVPLEPWTTPDRVWQRIHIDYAGPDNGQYYLVVVDAKSKWAEVAIVKSISSVSTVRKLKSIFSTHGYPETLVSDNGTQFVSREFASMCEEYGIEHIRSPAFHPQSNGQAERFVDTLKRGLKKLKGEGSVDTEIMSKFLLYYRSTPSNALGGLTPAEVHLGRRLRTKMSLMIPKLKLNIGSQKSSLMKYQFDKHHGTRPKHFSVNESVYAKVFERNAWSWKPATVVQRQGCVVYMVRLNDGRERVVHANQLKLRVEQTDECKDELWTTTMFDIFEVPVPQETSTPMSVTTPTFATPSREQQQQGLSMQQGHQSHAQARMPSSAQFSQRSQQHQSPGVVPVRRGNRVRKPVNRYDPSN</sequence>
<dbReference type="PROSITE" id="PS50878">
    <property type="entry name" value="RT_POL"/>
    <property type="match status" value="1"/>
</dbReference>
<dbReference type="Pfam" id="PF00665">
    <property type="entry name" value="rve"/>
    <property type="match status" value="1"/>
</dbReference>
<proteinExistence type="predicted"/>
<evidence type="ECO:0000256" key="7">
    <source>
        <dbReference type="ARBA" id="ARBA00022759"/>
    </source>
</evidence>
<keyword evidence="19" id="KW-1185">Reference proteome</keyword>
<dbReference type="InterPro" id="IPR001878">
    <property type="entry name" value="Znf_CCHC"/>
</dbReference>
<feature type="domain" description="Reverse transcriptase" evidence="16">
    <location>
        <begin position="500"/>
        <end position="679"/>
    </location>
</feature>
<keyword evidence="8" id="KW-0378">Hydrolase</keyword>
<dbReference type="InterPro" id="IPR043502">
    <property type="entry name" value="DNA/RNA_pol_sf"/>
</dbReference>
<dbReference type="PANTHER" id="PTHR37984:SF5">
    <property type="entry name" value="PROTEIN NYNRIN-LIKE"/>
    <property type="match status" value="1"/>
</dbReference>